<dbReference type="PANTHER" id="PTHR45835:SF91">
    <property type="entry name" value="RETROTRANSPOSON, TY3-GYPSY SUBCLASS-LIKE PROTEIN"/>
    <property type="match status" value="1"/>
</dbReference>
<dbReference type="Gene3D" id="3.30.420.10">
    <property type="entry name" value="Ribonuclease H-like superfamily/Ribonuclease H"/>
    <property type="match status" value="1"/>
</dbReference>
<dbReference type="Pfam" id="PF17921">
    <property type="entry name" value="Integrase_H2C2"/>
    <property type="match status" value="1"/>
</dbReference>
<dbReference type="eggNOG" id="KOG0017">
    <property type="taxonomic scope" value="Eukaryota"/>
</dbReference>
<dbReference type="PROSITE" id="PS50994">
    <property type="entry name" value="INTEGRASE"/>
    <property type="match status" value="1"/>
</dbReference>
<dbReference type="SUPFAM" id="SSF53098">
    <property type="entry name" value="Ribonuclease H-like"/>
    <property type="match status" value="1"/>
</dbReference>
<dbReference type="PANTHER" id="PTHR45835">
    <property type="entry name" value="YALI0A06105P"/>
    <property type="match status" value="1"/>
</dbReference>
<dbReference type="Proteomes" id="UP000189701">
    <property type="component" value="Unplaced"/>
</dbReference>
<dbReference type="Gene3D" id="1.10.340.70">
    <property type="match status" value="1"/>
</dbReference>
<evidence type="ECO:0000313" key="2">
    <source>
        <dbReference type="Proteomes" id="UP000189701"/>
    </source>
</evidence>
<dbReference type="GO" id="GO:0003676">
    <property type="term" value="F:nucleic acid binding"/>
    <property type="evidence" value="ECO:0007669"/>
    <property type="project" value="InterPro"/>
</dbReference>
<dbReference type="InterPro" id="IPR036397">
    <property type="entry name" value="RNaseH_sf"/>
</dbReference>
<dbReference type="InterPro" id="IPR001584">
    <property type="entry name" value="Integrase_cat-core"/>
</dbReference>
<dbReference type="AlphaFoldDB" id="A0A1U7YF41"/>
<organism evidence="2 3">
    <name type="scientific">Nicotiana sylvestris</name>
    <name type="common">Wood tobacco</name>
    <name type="synonym">South American tobacco</name>
    <dbReference type="NCBI Taxonomy" id="4096"/>
    <lineage>
        <taxon>Eukaryota</taxon>
        <taxon>Viridiplantae</taxon>
        <taxon>Streptophyta</taxon>
        <taxon>Embryophyta</taxon>
        <taxon>Tracheophyta</taxon>
        <taxon>Spermatophyta</taxon>
        <taxon>Magnoliopsida</taxon>
        <taxon>eudicotyledons</taxon>
        <taxon>Gunneridae</taxon>
        <taxon>Pentapetalae</taxon>
        <taxon>asterids</taxon>
        <taxon>lamiids</taxon>
        <taxon>Solanales</taxon>
        <taxon>Solanaceae</taxon>
        <taxon>Nicotianoideae</taxon>
        <taxon>Nicotianeae</taxon>
        <taxon>Nicotiana</taxon>
    </lineage>
</organism>
<accession>A0A1U7YF41</accession>
<gene>
    <name evidence="3" type="primary">LOC104246464</name>
</gene>
<dbReference type="InterPro" id="IPR012337">
    <property type="entry name" value="RNaseH-like_sf"/>
</dbReference>
<keyword evidence="2" id="KW-1185">Reference proteome</keyword>
<protein>
    <submittedName>
        <fullName evidence="3">Uncharacterized protein LOC104246464</fullName>
    </submittedName>
</protein>
<dbReference type="STRING" id="4096.A0A1U7YF41"/>
<evidence type="ECO:0000313" key="3">
    <source>
        <dbReference type="RefSeq" id="XP_009800576.1"/>
    </source>
</evidence>
<name>A0A1U7YF41_NICSY</name>
<dbReference type="InterPro" id="IPR041588">
    <property type="entry name" value="Integrase_H2C2"/>
</dbReference>
<dbReference type="GO" id="GO:0015074">
    <property type="term" value="P:DNA integration"/>
    <property type="evidence" value="ECO:0007669"/>
    <property type="project" value="InterPro"/>
</dbReference>
<feature type="domain" description="Integrase catalytic" evidence="1">
    <location>
        <begin position="44"/>
        <end position="138"/>
    </location>
</feature>
<reference evidence="3" key="2">
    <citation type="submission" date="2025-08" db="UniProtKB">
        <authorList>
            <consortium name="RefSeq"/>
        </authorList>
    </citation>
    <scope>IDENTIFICATION</scope>
    <source>
        <tissue evidence="3">Leaf</tissue>
    </source>
</reference>
<sequence length="138" mass="16530">MYHDLKEVYWWNDMKRNVADFVEKCPNCQQVNAEHQWLGGLTQNIEIPIWKWEMINMDIMVRNSQTQRKFDSIWVNVDRITKSSHFLPVKSTDKAEHYAQLYIEEIVRLHGTPVSLISDQGPHFTTNFWKKFQQGFDI</sequence>
<proteinExistence type="predicted"/>
<dbReference type="RefSeq" id="XP_009800576.1">
    <property type="nucleotide sequence ID" value="XM_009802274.1"/>
</dbReference>
<evidence type="ECO:0000259" key="1">
    <source>
        <dbReference type="PROSITE" id="PS50994"/>
    </source>
</evidence>
<reference evidence="2" key="1">
    <citation type="journal article" date="2013" name="Genome Biol.">
        <title>Reference genomes and transcriptomes of Nicotiana sylvestris and Nicotiana tomentosiformis.</title>
        <authorList>
            <person name="Sierro N."/>
            <person name="Battey J.N."/>
            <person name="Ouadi S."/>
            <person name="Bovet L."/>
            <person name="Goepfert S."/>
            <person name="Bakaher N."/>
            <person name="Peitsch M.C."/>
            <person name="Ivanov N.V."/>
        </authorList>
    </citation>
    <scope>NUCLEOTIDE SEQUENCE [LARGE SCALE GENOMIC DNA]</scope>
</reference>